<dbReference type="AlphaFoldDB" id="A0A8X6NNY6"/>
<feature type="region of interest" description="Disordered" evidence="1">
    <location>
        <begin position="35"/>
        <end position="85"/>
    </location>
</feature>
<keyword evidence="3" id="KW-1185">Reference proteome</keyword>
<feature type="compositionally biased region" description="Basic and acidic residues" evidence="1">
    <location>
        <begin position="47"/>
        <end position="61"/>
    </location>
</feature>
<reference evidence="2" key="1">
    <citation type="submission" date="2020-08" db="EMBL/GenBank/DDBJ databases">
        <title>Multicomponent nature underlies the extraordinary mechanical properties of spider dragline silk.</title>
        <authorList>
            <person name="Kono N."/>
            <person name="Nakamura H."/>
            <person name="Mori M."/>
            <person name="Yoshida Y."/>
            <person name="Ohtoshi R."/>
            <person name="Malay A.D."/>
            <person name="Moran D.A.P."/>
            <person name="Tomita M."/>
            <person name="Numata K."/>
            <person name="Arakawa K."/>
        </authorList>
    </citation>
    <scope>NUCLEOTIDE SEQUENCE</scope>
</reference>
<dbReference type="Proteomes" id="UP000887013">
    <property type="component" value="Unassembled WGS sequence"/>
</dbReference>
<protein>
    <submittedName>
        <fullName evidence="2">Uncharacterized protein</fullName>
    </submittedName>
</protein>
<gene>
    <name evidence="2" type="ORF">NPIL_525031</name>
</gene>
<evidence type="ECO:0000313" key="2">
    <source>
        <dbReference type="EMBL" id="GFT25693.1"/>
    </source>
</evidence>
<comment type="caution">
    <text evidence="2">The sequence shown here is derived from an EMBL/GenBank/DDBJ whole genome shotgun (WGS) entry which is preliminary data.</text>
</comment>
<accession>A0A8X6NNY6</accession>
<dbReference type="EMBL" id="BMAW01060325">
    <property type="protein sequence ID" value="GFT25693.1"/>
    <property type="molecule type" value="Genomic_DNA"/>
</dbReference>
<proteinExistence type="predicted"/>
<name>A0A8X6NNY6_NEPPI</name>
<evidence type="ECO:0000313" key="3">
    <source>
        <dbReference type="Proteomes" id="UP000887013"/>
    </source>
</evidence>
<organism evidence="2 3">
    <name type="scientific">Nephila pilipes</name>
    <name type="common">Giant wood spider</name>
    <name type="synonym">Nephila maculata</name>
    <dbReference type="NCBI Taxonomy" id="299642"/>
    <lineage>
        <taxon>Eukaryota</taxon>
        <taxon>Metazoa</taxon>
        <taxon>Ecdysozoa</taxon>
        <taxon>Arthropoda</taxon>
        <taxon>Chelicerata</taxon>
        <taxon>Arachnida</taxon>
        <taxon>Araneae</taxon>
        <taxon>Araneomorphae</taxon>
        <taxon>Entelegynae</taxon>
        <taxon>Araneoidea</taxon>
        <taxon>Nephilidae</taxon>
        <taxon>Nephila</taxon>
    </lineage>
</organism>
<feature type="compositionally biased region" description="Polar residues" evidence="1">
    <location>
        <begin position="62"/>
        <end position="84"/>
    </location>
</feature>
<evidence type="ECO:0000256" key="1">
    <source>
        <dbReference type="SAM" id="MobiDB-lite"/>
    </source>
</evidence>
<sequence length="182" mass="19855">MIIKNCVLTNSDENRKSRKIDALLPSCAQQFDDFKTRSIPKSSGTPGEEHSSSTGVDDKSEQPSSDSRCLSRSHVTSRTAGNVQQEEDLSVCTHTSFSIGMSWMIQTLTNTRSCILLLRPHLLPPGIGGSQVAMVLSIPLPDSAAVPPGSVWAKNREPHSSRFIDGNIFVGERFSVLFLLLL</sequence>